<dbReference type="EMBL" id="JAFGIX010000086">
    <property type="protein sequence ID" value="MBN1574692.1"/>
    <property type="molecule type" value="Genomic_DNA"/>
</dbReference>
<organism evidence="2 3">
    <name type="scientific">Candidatus Zymogenus saltonus</name>
    <dbReference type="NCBI Taxonomy" id="2844893"/>
    <lineage>
        <taxon>Bacteria</taxon>
        <taxon>Deltaproteobacteria</taxon>
        <taxon>Candidatus Zymogenia</taxon>
        <taxon>Candidatus Zymogeniales</taxon>
        <taxon>Candidatus Zymogenaceae</taxon>
        <taxon>Candidatus Zymogenus</taxon>
    </lineage>
</organism>
<feature type="region of interest" description="Disordered" evidence="1">
    <location>
        <begin position="1"/>
        <end position="25"/>
    </location>
</feature>
<comment type="caution">
    <text evidence="2">The sequence shown here is derived from an EMBL/GenBank/DDBJ whole genome shotgun (WGS) entry which is preliminary data.</text>
</comment>
<name>A0A9D8KJL3_9DELT</name>
<accession>A0A9D8KJL3</accession>
<reference evidence="2" key="1">
    <citation type="journal article" date="2021" name="Environ. Microbiol.">
        <title>Genomic characterization of three novel Desulfobacterota classes expand the metabolic and phylogenetic diversity of the phylum.</title>
        <authorList>
            <person name="Murphy C.L."/>
            <person name="Biggerstaff J."/>
            <person name="Eichhorn A."/>
            <person name="Ewing E."/>
            <person name="Shahan R."/>
            <person name="Soriano D."/>
            <person name="Stewart S."/>
            <person name="VanMol K."/>
            <person name="Walker R."/>
            <person name="Walters P."/>
            <person name="Elshahed M.S."/>
            <person name="Youssef N.H."/>
        </authorList>
    </citation>
    <scope>NUCLEOTIDE SEQUENCE</scope>
    <source>
        <strain evidence="2">Zod_Metabat.24</strain>
    </source>
</reference>
<evidence type="ECO:0000256" key="1">
    <source>
        <dbReference type="SAM" id="MobiDB-lite"/>
    </source>
</evidence>
<dbReference type="Proteomes" id="UP000809273">
    <property type="component" value="Unassembled WGS sequence"/>
</dbReference>
<protein>
    <submittedName>
        <fullName evidence="2">Uncharacterized protein</fullName>
    </submittedName>
</protein>
<reference evidence="2" key="2">
    <citation type="submission" date="2021-01" db="EMBL/GenBank/DDBJ databases">
        <authorList>
            <person name="Hahn C.R."/>
            <person name="Youssef N.H."/>
            <person name="Elshahed M."/>
        </authorList>
    </citation>
    <scope>NUCLEOTIDE SEQUENCE</scope>
    <source>
        <strain evidence="2">Zod_Metabat.24</strain>
    </source>
</reference>
<proteinExistence type="predicted"/>
<dbReference type="AlphaFoldDB" id="A0A9D8KJL3"/>
<feature type="compositionally biased region" description="Basic and acidic residues" evidence="1">
    <location>
        <begin position="1"/>
        <end position="12"/>
    </location>
</feature>
<evidence type="ECO:0000313" key="2">
    <source>
        <dbReference type="EMBL" id="MBN1574692.1"/>
    </source>
</evidence>
<gene>
    <name evidence="2" type="ORF">JW984_15955</name>
</gene>
<evidence type="ECO:0000313" key="3">
    <source>
        <dbReference type="Proteomes" id="UP000809273"/>
    </source>
</evidence>
<sequence length="49" mass="5135">MGRKVVRGDARPGRRGGKGADGTAARVKDVFDGKVGSVGRGQLFNKEGY</sequence>